<protein>
    <recommendedName>
        <fullName evidence="3">Glycosyltransferase subfamily 4-like N-terminal domain-containing protein</fullName>
    </recommendedName>
</protein>
<evidence type="ECO:0000256" key="1">
    <source>
        <dbReference type="ARBA" id="ARBA00022676"/>
    </source>
</evidence>
<dbReference type="EMBL" id="BSTI01000015">
    <property type="protein sequence ID" value="GLY69256.1"/>
    <property type="molecule type" value="Genomic_DNA"/>
</dbReference>
<dbReference type="InterPro" id="IPR028098">
    <property type="entry name" value="Glyco_trans_4-like_N"/>
</dbReference>
<dbReference type="CDD" id="cd03801">
    <property type="entry name" value="GT4_PimA-like"/>
    <property type="match status" value="2"/>
</dbReference>
<keyword evidence="5" id="KW-1185">Reference proteome</keyword>
<dbReference type="RefSeq" id="WP_285488885.1">
    <property type="nucleotide sequence ID" value="NZ_BSTI01000015.1"/>
</dbReference>
<evidence type="ECO:0000313" key="5">
    <source>
        <dbReference type="Proteomes" id="UP001165136"/>
    </source>
</evidence>
<organism evidence="4 5">
    <name type="scientific">Amycolatopsis taiwanensis</name>
    <dbReference type="NCBI Taxonomy" id="342230"/>
    <lineage>
        <taxon>Bacteria</taxon>
        <taxon>Bacillati</taxon>
        <taxon>Actinomycetota</taxon>
        <taxon>Actinomycetes</taxon>
        <taxon>Pseudonocardiales</taxon>
        <taxon>Pseudonocardiaceae</taxon>
        <taxon>Amycolatopsis</taxon>
    </lineage>
</organism>
<accession>A0A9W6R5B7</accession>
<keyword evidence="1" id="KW-0328">Glycosyltransferase</keyword>
<feature type="domain" description="Glycosyltransferase subfamily 4-like N-terminal" evidence="3">
    <location>
        <begin position="18"/>
        <end position="167"/>
    </location>
</feature>
<evidence type="ECO:0000259" key="3">
    <source>
        <dbReference type="Pfam" id="PF13439"/>
    </source>
</evidence>
<dbReference type="Pfam" id="PF13439">
    <property type="entry name" value="Glyco_transf_4"/>
    <property type="match status" value="1"/>
</dbReference>
<proteinExistence type="predicted"/>
<dbReference type="AlphaFoldDB" id="A0A9W6R5B7"/>
<dbReference type="PANTHER" id="PTHR12526:SF510">
    <property type="entry name" value="D-INOSITOL 3-PHOSPHATE GLYCOSYLTRANSFERASE"/>
    <property type="match status" value="1"/>
</dbReference>
<evidence type="ECO:0000313" key="4">
    <source>
        <dbReference type="EMBL" id="GLY69256.1"/>
    </source>
</evidence>
<reference evidence="4" key="1">
    <citation type="submission" date="2023-03" db="EMBL/GenBank/DDBJ databases">
        <title>Amycolatopsis taiwanensis NBRC 103393.</title>
        <authorList>
            <person name="Ichikawa N."/>
            <person name="Sato H."/>
            <person name="Tonouchi N."/>
        </authorList>
    </citation>
    <scope>NUCLEOTIDE SEQUENCE</scope>
    <source>
        <strain evidence="4">NBRC 103393</strain>
    </source>
</reference>
<gene>
    <name evidence="4" type="ORF">Atai01_58750</name>
</gene>
<name>A0A9W6R5B7_9PSEU</name>
<dbReference type="Proteomes" id="UP001165136">
    <property type="component" value="Unassembled WGS sequence"/>
</dbReference>
<dbReference type="SUPFAM" id="SSF53756">
    <property type="entry name" value="UDP-Glycosyltransferase/glycogen phosphorylase"/>
    <property type="match status" value="2"/>
</dbReference>
<keyword evidence="2" id="KW-0808">Transferase</keyword>
<sequence length="781" mass="84659">MSAGLRVALVLAGDRDTTRALSLVDELCARGHEVVAVLPGRAGDARAALAERGVPVLRSPSDFRLQPVGSGLAGLFRFHRTLRELAPDVLCCEDAPMTRLASIRLGIPMVYLTTGLPESPVLRAAERRLSRLDTMTVVPSEYAARHYRDAGRTVAQTPVVPHGVDLEHFQPLSPGVRQHLRQRLEITHTGLVAIMVARVHPPGRPAYAGCSRKGHDVLLDAWRGFHAEYPDSHLIVIGDGVDAAGERHRQELIRRFRTDLADSGVTWIDAVEDIRPYYAAADVNVSPSRSDEGGSVCEACAMGVPSIVSDAGGLPETVTAGSGWVFHGGDSTALGAALRSACAEHGNGELAARGASARRLAVGRFDARRMSVALADVVERAARRLPTVPELRPRVVSIFTESRFGRRPDGRWTALDPYTWGEKWDRYALDGNQVRVVAQGDQRRIAESPPVPGGLTVVPLPCYTGSSSLLRNLPSLVAAVARAVVEADTVVLRVPGVVGSIAGVVCRLLRTDYAVEVVADPADGLRAGVFGPLGRRLIPLAERHLRWLVRGASASLYATHQTLQRRYPRRPGTPTIGMSNVVLRPGTLAAHSRVWQPPPFRVVTIGNQENHYKGQDVLLRALRELVEEGLDVTATIIGGGRLHGELIELAHALGVASRVVFTGVLDDRACIRELLDSASLFAQPSRAEGMPRALIEAMARSLPAVGTRVGAIPELLPSFCLVPVDDHRALARAMRDLLTDREAWEEQSRDNLKIAQSFEQTLLEHQFSAWLDRVPSAWHVS</sequence>
<dbReference type="PANTHER" id="PTHR12526">
    <property type="entry name" value="GLYCOSYLTRANSFERASE"/>
    <property type="match status" value="1"/>
</dbReference>
<dbReference type="GO" id="GO:0016757">
    <property type="term" value="F:glycosyltransferase activity"/>
    <property type="evidence" value="ECO:0007669"/>
    <property type="project" value="UniProtKB-KW"/>
</dbReference>
<comment type="caution">
    <text evidence="4">The sequence shown here is derived from an EMBL/GenBank/DDBJ whole genome shotgun (WGS) entry which is preliminary data.</text>
</comment>
<dbReference type="Pfam" id="PF13692">
    <property type="entry name" value="Glyco_trans_1_4"/>
    <property type="match status" value="2"/>
</dbReference>
<dbReference type="Gene3D" id="3.40.50.2000">
    <property type="entry name" value="Glycogen Phosphorylase B"/>
    <property type="match status" value="4"/>
</dbReference>
<evidence type="ECO:0000256" key="2">
    <source>
        <dbReference type="ARBA" id="ARBA00022679"/>
    </source>
</evidence>